<protein>
    <submittedName>
        <fullName evidence="2">Uncharacterized protein</fullName>
    </submittedName>
</protein>
<evidence type="ECO:0000256" key="1">
    <source>
        <dbReference type="SAM" id="MobiDB-lite"/>
    </source>
</evidence>
<dbReference type="AlphaFoldDB" id="A0A2H3J0F1"/>
<organism evidence="2 3">
    <name type="scientific">Wolfiporia cocos (strain MD-104)</name>
    <name type="common">Brown rot fungus</name>
    <dbReference type="NCBI Taxonomy" id="742152"/>
    <lineage>
        <taxon>Eukaryota</taxon>
        <taxon>Fungi</taxon>
        <taxon>Dikarya</taxon>
        <taxon>Basidiomycota</taxon>
        <taxon>Agaricomycotina</taxon>
        <taxon>Agaricomycetes</taxon>
        <taxon>Polyporales</taxon>
        <taxon>Phaeolaceae</taxon>
        <taxon>Wolfiporia</taxon>
    </lineage>
</organism>
<dbReference type="Proteomes" id="UP000218811">
    <property type="component" value="Unassembled WGS sequence"/>
</dbReference>
<gene>
    <name evidence="2" type="ORF">WOLCODRAFT_156128</name>
</gene>
<keyword evidence="3" id="KW-1185">Reference proteome</keyword>
<sequence length="104" mass="11105">MRRRCGPGCAPRALPLVPQVSRSAVGPRRAVSEHDAETDLPRIPGPRRSADVIMSLIRFRCNEACLRDAAASLIGLAHTLPALPTFLAPSRCVGYCSSPTEGDP</sequence>
<dbReference type="EMBL" id="KB467854">
    <property type="protein sequence ID" value="PCH35441.1"/>
    <property type="molecule type" value="Genomic_DNA"/>
</dbReference>
<accession>A0A2H3J0F1</accession>
<name>A0A2H3J0F1_WOLCO</name>
<evidence type="ECO:0000313" key="3">
    <source>
        <dbReference type="Proteomes" id="UP000218811"/>
    </source>
</evidence>
<reference evidence="2 3" key="1">
    <citation type="journal article" date="2012" name="Science">
        <title>The Paleozoic origin of enzymatic lignin decomposition reconstructed from 31 fungal genomes.</title>
        <authorList>
            <person name="Floudas D."/>
            <person name="Binder M."/>
            <person name="Riley R."/>
            <person name="Barry K."/>
            <person name="Blanchette R.A."/>
            <person name="Henrissat B."/>
            <person name="Martinez A.T."/>
            <person name="Otillar R."/>
            <person name="Spatafora J.W."/>
            <person name="Yadav J.S."/>
            <person name="Aerts A."/>
            <person name="Benoit I."/>
            <person name="Boyd A."/>
            <person name="Carlson A."/>
            <person name="Copeland A."/>
            <person name="Coutinho P.M."/>
            <person name="de Vries R.P."/>
            <person name="Ferreira P."/>
            <person name="Findley K."/>
            <person name="Foster B."/>
            <person name="Gaskell J."/>
            <person name="Glotzer D."/>
            <person name="Gorecki P."/>
            <person name="Heitman J."/>
            <person name="Hesse C."/>
            <person name="Hori C."/>
            <person name="Igarashi K."/>
            <person name="Jurgens J.A."/>
            <person name="Kallen N."/>
            <person name="Kersten P."/>
            <person name="Kohler A."/>
            <person name="Kuees U."/>
            <person name="Kumar T.K.A."/>
            <person name="Kuo A."/>
            <person name="LaButti K."/>
            <person name="Larrondo L.F."/>
            <person name="Lindquist E."/>
            <person name="Ling A."/>
            <person name="Lombard V."/>
            <person name="Lucas S."/>
            <person name="Lundell T."/>
            <person name="Martin R."/>
            <person name="McLaughlin D.J."/>
            <person name="Morgenstern I."/>
            <person name="Morin E."/>
            <person name="Murat C."/>
            <person name="Nagy L.G."/>
            <person name="Nolan M."/>
            <person name="Ohm R.A."/>
            <person name="Patyshakuliyeva A."/>
            <person name="Rokas A."/>
            <person name="Ruiz-Duenas F.J."/>
            <person name="Sabat G."/>
            <person name="Salamov A."/>
            <person name="Samejima M."/>
            <person name="Schmutz J."/>
            <person name="Slot J.C."/>
            <person name="St John F."/>
            <person name="Stenlid J."/>
            <person name="Sun H."/>
            <person name="Sun S."/>
            <person name="Syed K."/>
            <person name="Tsang A."/>
            <person name="Wiebenga A."/>
            <person name="Young D."/>
            <person name="Pisabarro A."/>
            <person name="Eastwood D.C."/>
            <person name="Martin F."/>
            <person name="Cullen D."/>
            <person name="Grigoriev I.V."/>
            <person name="Hibbett D.S."/>
        </authorList>
    </citation>
    <scope>NUCLEOTIDE SEQUENCE [LARGE SCALE GENOMIC DNA]</scope>
    <source>
        <strain evidence="2 3">MD-104</strain>
    </source>
</reference>
<feature type="region of interest" description="Disordered" evidence="1">
    <location>
        <begin position="24"/>
        <end position="46"/>
    </location>
</feature>
<evidence type="ECO:0000313" key="2">
    <source>
        <dbReference type="EMBL" id="PCH35441.1"/>
    </source>
</evidence>
<feature type="compositionally biased region" description="Basic and acidic residues" evidence="1">
    <location>
        <begin position="30"/>
        <end position="40"/>
    </location>
</feature>
<proteinExistence type="predicted"/>